<name>A0ABZ2YN36_9BACT</name>
<keyword evidence="1" id="KW-1133">Transmembrane helix</keyword>
<dbReference type="Proteomes" id="UP001485459">
    <property type="component" value="Chromosome"/>
</dbReference>
<accession>A0ABZ2YN36</accession>
<reference evidence="3" key="1">
    <citation type="submission" date="2024-03" db="EMBL/GenBank/DDBJ databases">
        <title>Chitinophaga horti sp. nov., isolated from garden soil.</title>
        <authorList>
            <person name="Lee D.S."/>
            <person name="Han D.M."/>
            <person name="Baek J.H."/>
            <person name="Choi D.G."/>
            <person name="Jeon J.H."/>
            <person name="Jeon C.O."/>
        </authorList>
    </citation>
    <scope>NUCLEOTIDE SEQUENCE [LARGE SCALE GENOMIC DNA]</scope>
    <source>
        <strain evidence="3">GPA1</strain>
    </source>
</reference>
<protein>
    <recommendedName>
        <fullName evidence="4">DUF5668 domain-containing protein</fullName>
    </recommendedName>
</protein>
<keyword evidence="3" id="KW-1185">Reference proteome</keyword>
<keyword evidence="1" id="KW-0472">Membrane</keyword>
<keyword evidence="1" id="KW-0812">Transmembrane</keyword>
<evidence type="ECO:0000313" key="3">
    <source>
        <dbReference type="Proteomes" id="UP001485459"/>
    </source>
</evidence>
<gene>
    <name evidence="2" type="ORF">WJU16_23475</name>
</gene>
<evidence type="ECO:0008006" key="4">
    <source>
        <dbReference type="Google" id="ProtNLM"/>
    </source>
</evidence>
<sequence length="62" mass="6810">MRNQEEVSIGGMILFVLLIANALILRAGLLNNAGWYRALYISLPLLLIVLITGMFKKPGAKP</sequence>
<dbReference type="EMBL" id="CP149822">
    <property type="protein sequence ID" value="WZN40928.1"/>
    <property type="molecule type" value="Genomic_DNA"/>
</dbReference>
<feature type="transmembrane region" description="Helical" evidence="1">
    <location>
        <begin position="35"/>
        <end position="55"/>
    </location>
</feature>
<proteinExistence type="predicted"/>
<evidence type="ECO:0000313" key="2">
    <source>
        <dbReference type="EMBL" id="WZN40928.1"/>
    </source>
</evidence>
<feature type="transmembrane region" description="Helical" evidence="1">
    <location>
        <begin position="7"/>
        <end position="29"/>
    </location>
</feature>
<dbReference type="RefSeq" id="WP_341835792.1">
    <property type="nucleotide sequence ID" value="NZ_CP149822.1"/>
</dbReference>
<organism evidence="2 3">
    <name type="scientific">Chitinophaga pollutisoli</name>
    <dbReference type="NCBI Taxonomy" id="3133966"/>
    <lineage>
        <taxon>Bacteria</taxon>
        <taxon>Pseudomonadati</taxon>
        <taxon>Bacteroidota</taxon>
        <taxon>Chitinophagia</taxon>
        <taxon>Chitinophagales</taxon>
        <taxon>Chitinophagaceae</taxon>
        <taxon>Chitinophaga</taxon>
    </lineage>
</organism>
<evidence type="ECO:0000256" key="1">
    <source>
        <dbReference type="SAM" id="Phobius"/>
    </source>
</evidence>